<gene>
    <name evidence="2" type="ORF">AAE021_08110</name>
</gene>
<dbReference type="Pfam" id="PF10990">
    <property type="entry name" value="DUF2809"/>
    <property type="match status" value="1"/>
</dbReference>
<keyword evidence="1" id="KW-1133">Transmembrane helix</keyword>
<accession>A0ABZ2ZZH3</accession>
<evidence type="ECO:0000313" key="2">
    <source>
        <dbReference type="EMBL" id="WZP17505.1"/>
    </source>
</evidence>
<proteinExistence type="predicted"/>
<dbReference type="RefSeq" id="WP_342025101.1">
    <property type="nucleotide sequence ID" value="NZ_CP151657.1"/>
</dbReference>
<sequence length="135" mass="13837">MPPSQMSKSKRRAALAAAAAAIVAAGLASRTGLAGITGDAAGGILYAALLYVLLAFALPRAGCAALAIAAVVLCGGIELFQLTPWPAQWAAQWPPVRLVFGTTFNPWDFPAYAAGAAAAGLADRLLRHPQAEEPR</sequence>
<dbReference type="InterPro" id="IPR021257">
    <property type="entry name" value="DUF2809"/>
</dbReference>
<name>A0ABZ2ZZH3_9MICC</name>
<feature type="transmembrane region" description="Helical" evidence="1">
    <location>
        <begin position="40"/>
        <end position="58"/>
    </location>
</feature>
<dbReference type="EMBL" id="CP151657">
    <property type="protein sequence ID" value="WZP17505.1"/>
    <property type="molecule type" value="Genomic_DNA"/>
</dbReference>
<keyword evidence="3" id="KW-1185">Reference proteome</keyword>
<evidence type="ECO:0000256" key="1">
    <source>
        <dbReference type="SAM" id="Phobius"/>
    </source>
</evidence>
<organism evidence="2 3">
    <name type="scientific">Arthrobacter citreus</name>
    <dbReference type="NCBI Taxonomy" id="1670"/>
    <lineage>
        <taxon>Bacteria</taxon>
        <taxon>Bacillati</taxon>
        <taxon>Actinomycetota</taxon>
        <taxon>Actinomycetes</taxon>
        <taxon>Micrococcales</taxon>
        <taxon>Micrococcaceae</taxon>
        <taxon>Arthrobacter</taxon>
    </lineage>
</organism>
<dbReference type="Proteomes" id="UP001448858">
    <property type="component" value="Chromosome"/>
</dbReference>
<reference evidence="2 3" key="1">
    <citation type="submission" date="2024-04" db="EMBL/GenBank/DDBJ databases">
        <title>Arthrobacter sp. from Plains bison fecal sample.</title>
        <authorList>
            <person name="Ruzzini A."/>
        </authorList>
    </citation>
    <scope>NUCLEOTIDE SEQUENCE [LARGE SCALE GENOMIC DNA]</scope>
    <source>
        <strain evidence="2 3">EINP1</strain>
    </source>
</reference>
<feature type="transmembrane region" description="Helical" evidence="1">
    <location>
        <begin position="65"/>
        <end position="87"/>
    </location>
</feature>
<protein>
    <submittedName>
        <fullName evidence="2">DUF2809 domain-containing protein</fullName>
    </submittedName>
</protein>
<keyword evidence="1" id="KW-0472">Membrane</keyword>
<evidence type="ECO:0000313" key="3">
    <source>
        <dbReference type="Proteomes" id="UP001448858"/>
    </source>
</evidence>
<keyword evidence="1" id="KW-0812">Transmembrane</keyword>